<dbReference type="Proteomes" id="UP000886653">
    <property type="component" value="Unassembled WGS sequence"/>
</dbReference>
<evidence type="ECO:0000256" key="1">
    <source>
        <dbReference type="SAM" id="SignalP"/>
    </source>
</evidence>
<accession>A0A9P6T7N5</accession>
<gene>
    <name evidence="2" type="ORF">CROQUDRAFT_97914</name>
</gene>
<reference evidence="2" key="1">
    <citation type="submission" date="2013-11" db="EMBL/GenBank/DDBJ databases">
        <title>Genome sequence of the fusiform rust pathogen reveals effectors for host alternation and coevolution with pine.</title>
        <authorList>
            <consortium name="DOE Joint Genome Institute"/>
            <person name="Smith K."/>
            <person name="Pendleton A."/>
            <person name="Kubisiak T."/>
            <person name="Anderson C."/>
            <person name="Salamov A."/>
            <person name="Aerts A."/>
            <person name="Riley R."/>
            <person name="Clum A."/>
            <person name="Lindquist E."/>
            <person name="Ence D."/>
            <person name="Campbell M."/>
            <person name="Kronenberg Z."/>
            <person name="Feau N."/>
            <person name="Dhillon B."/>
            <person name="Hamelin R."/>
            <person name="Burleigh J."/>
            <person name="Smith J."/>
            <person name="Yandell M."/>
            <person name="Nelson C."/>
            <person name="Grigoriev I."/>
            <person name="Davis J."/>
        </authorList>
    </citation>
    <scope>NUCLEOTIDE SEQUENCE</scope>
    <source>
        <strain evidence="2">G11</strain>
    </source>
</reference>
<keyword evidence="3" id="KW-1185">Reference proteome</keyword>
<sequence>MYCLLLHILFIPFLSWCFVASAPQGRRQSISSIADADSTFPFIRPACYRQTPSIKPASRMDCFRALEKMPFNPSGILSGQKSFTTTCGSCSVG</sequence>
<feature type="chain" id="PRO_5040184606" description="Secreted protein" evidence="1">
    <location>
        <begin position="22"/>
        <end position="93"/>
    </location>
</feature>
<dbReference type="AlphaFoldDB" id="A0A9P6T7N5"/>
<evidence type="ECO:0000313" key="2">
    <source>
        <dbReference type="EMBL" id="KAG0142131.1"/>
    </source>
</evidence>
<protein>
    <recommendedName>
        <fullName evidence="4">Secreted protein</fullName>
    </recommendedName>
</protein>
<evidence type="ECO:0008006" key="4">
    <source>
        <dbReference type="Google" id="ProtNLM"/>
    </source>
</evidence>
<proteinExistence type="predicted"/>
<name>A0A9P6T7N5_9BASI</name>
<organism evidence="2 3">
    <name type="scientific">Cronartium quercuum f. sp. fusiforme G11</name>
    <dbReference type="NCBI Taxonomy" id="708437"/>
    <lineage>
        <taxon>Eukaryota</taxon>
        <taxon>Fungi</taxon>
        <taxon>Dikarya</taxon>
        <taxon>Basidiomycota</taxon>
        <taxon>Pucciniomycotina</taxon>
        <taxon>Pucciniomycetes</taxon>
        <taxon>Pucciniales</taxon>
        <taxon>Coleosporiaceae</taxon>
        <taxon>Cronartium</taxon>
    </lineage>
</organism>
<keyword evidence="1" id="KW-0732">Signal</keyword>
<dbReference type="EMBL" id="MU167359">
    <property type="protein sequence ID" value="KAG0142131.1"/>
    <property type="molecule type" value="Genomic_DNA"/>
</dbReference>
<evidence type="ECO:0000313" key="3">
    <source>
        <dbReference type="Proteomes" id="UP000886653"/>
    </source>
</evidence>
<feature type="signal peptide" evidence="1">
    <location>
        <begin position="1"/>
        <end position="21"/>
    </location>
</feature>
<comment type="caution">
    <text evidence="2">The sequence shown here is derived from an EMBL/GenBank/DDBJ whole genome shotgun (WGS) entry which is preliminary data.</text>
</comment>